<accession>A0A813T196</accession>
<feature type="compositionally biased region" description="Basic and acidic residues" evidence="6">
    <location>
        <begin position="168"/>
        <end position="190"/>
    </location>
</feature>
<keyword evidence="4" id="KW-0539">Nucleus</keyword>
<feature type="compositionally biased region" description="Acidic residues" evidence="6">
    <location>
        <begin position="497"/>
        <end position="507"/>
    </location>
</feature>
<feature type="region of interest" description="Disordered" evidence="6">
    <location>
        <begin position="492"/>
        <end position="526"/>
    </location>
</feature>
<proteinExistence type="predicted"/>
<dbReference type="EMBL" id="CAJNOC010000804">
    <property type="protein sequence ID" value="CAF0804860.1"/>
    <property type="molecule type" value="Genomic_DNA"/>
</dbReference>
<dbReference type="PROSITE" id="PS50102">
    <property type="entry name" value="RRM"/>
    <property type="match status" value="5"/>
</dbReference>
<dbReference type="Proteomes" id="UP000663879">
    <property type="component" value="Unassembled WGS sequence"/>
</dbReference>
<feature type="region of interest" description="Disordered" evidence="6">
    <location>
        <begin position="85"/>
        <end position="124"/>
    </location>
</feature>
<dbReference type="GO" id="GO:0005730">
    <property type="term" value="C:nucleolus"/>
    <property type="evidence" value="ECO:0007669"/>
    <property type="project" value="TreeGrafter"/>
</dbReference>
<evidence type="ECO:0000259" key="7">
    <source>
        <dbReference type="PROSITE" id="PS50102"/>
    </source>
</evidence>
<dbReference type="PANTHER" id="PTHR48039">
    <property type="entry name" value="RNA-BINDING MOTIF PROTEIN 14B"/>
    <property type="match status" value="1"/>
</dbReference>
<dbReference type="InterPro" id="IPR000504">
    <property type="entry name" value="RRM_dom"/>
</dbReference>
<protein>
    <recommendedName>
        <fullName evidence="7">RRM domain-containing protein</fullName>
    </recommendedName>
</protein>
<sequence length="760" mass="87502">MGSRIIIKNLPKKISDEKFKSHFAKIGDITDAKLKYTKDGKFRQFGFIGFKSEDQAQKAIEYFNDTYIDASKLIVELCQPLNDAKKSRPWSKYSKENQKETKNDKKTVGKAANSKKQTKEDKKEKKLEQLLGSLSKDEEFKEFLEANKAIKSKDNIWKNDFNIGSSTEKRENLKSDDEISEAETEKKEKSPQQNGTPNNPETNQIKEVKKDDDDEGDFENGRMFVRNLCYDCKEEDLEKLFATYGPLVEVNMPIDNFSKKPKGFAYITCMFPEKALKAFTDLDGTVYQGRMLHILPAKSKTEQEEQAEKNFKQKKELELKKKSQNSHNWNTLFINQNAVANLMASKYNVDKSQIYNVHTTGKKAGSVAVKLAVGETQIVNDIRKFLVRNNVKLDAFNSNNSERSKTVILIKNLPNDTNETELRDFIKKQKVDGGIKRFVMPEYGIACLIEFNERQEARDAFKKLAYRKFKSVPLYLEWAPVDIFEGDAEEKAKIEDEDKEEATEEVEQQIKKDNEEEKKVEEETDDEDYEENATLFVKNLNFDTNEESIQKLFSKIGKCKATIARKISQNKESLSMGYGFVKFKKASHANEAIKKLQGHNLDGHNLEIKYSNRTVAIDNSVKRKTTKQQKQKSTKILVRNVPFEAKAKEIEELFKVFGELKYVRLPKKVDGAHRGFGFVDFVTLSDAERAFEALCHSTHLFGRRLVLEWAEPEQSQDVEILRQKEEQLSGSRAKRLKKSKILDDLGREEEDLRMDVGGES</sequence>
<dbReference type="InterPro" id="IPR051945">
    <property type="entry name" value="RRM_MRD1_RNA_proc_ribogen"/>
</dbReference>
<dbReference type="AlphaFoldDB" id="A0A813T196"/>
<dbReference type="SUPFAM" id="SSF54928">
    <property type="entry name" value="RNA-binding domain, RBD"/>
    <property type="match status" value="4"/>
</dbReference>
<evidence type="ECO:0000256" key="5">
    <source>
        <dbReference type="PROSITE-ProRule" id="PRU00176"/>
    </source>
</evidence>
<feature type="compositionally biased region" description="Polar residues" evidence="6">
    <location>
        <begin position="191"/>
        <end position="203"/>
    </location>
</feature>
<evidence type="ECO:0000256" key="3">
    <source>
        <dbReference type="ARBA" id="ARBA00022884"/>
    </source>
</evidence>
<dbReference type="Gene3D" id="3.30.70.330">
    <property type="match status" value="5"/>
</dbReference>
<gene>
    <name evidence="8" type="ORF">OXX778_LOCUS6662</name>
</gene>
<dbReference type="InterPro" id="IPR035979">
    <property type="entry name" value="RBD_domain_sf"/>
</dbReference>
<keyword evidence="2" id="KW-0677">Repeat</keyword>
<evidence type="ECO:0000256" key="2">
    <source>
        <dbReference type="ARBA" id="ARBA00022737"/>
    </source>
</evidence>
<keyword evidence="9" id="KW-1185">Reference proteome</keyword>
<feature type="region of interest" description="Disordered" evidence="6">
    <location>
        <begin position="168"/>
        <end position="217"/>
    </location>
</feature>
<feature type="domain" description="RRM" evidence="7">
    <location>
        <begin position="533"/>
        <end position="613"/>
    </location>
</feature>
<feature type="domain" description="RRM" evidence="7">
    <location>
        <begin position="406"/>
        <end position="481"/>
    </location>
</feature>
<evidence type="ECO:0000256" key="1">
    <source>
        <dbReference type="ARBA" id="ARBA00004123"/>
    </source>
</evidence>
<comment type="caution">
    <text evidence="8">The sequence shown here is derived from an EMBL/GenBank/DDBJ whole genome shotgun (WGS) entry which is preliminary data.</text>
</comment>
<dbReference type="PANTHER" id="PTHR48039:SF5">
    <property type="entry name" value="RNA-BINDING PROTEIN 28"/>
    <property type="match status" value="1"/>
</dbReference>
<dbReference type="InterPro" id="IPR034423">
    <property type="entry name" value="RBM19_RRM5"/>
</dbReference>
<dbReference type="Pfam" id="PF00076">
    <property type="entry name" value="RRM_1"/>
    <property type="match status" value="5"/>
</dbReference>
<dbReference type="FunFam" id="3.30.70.330:FF:000738">
    <property type="entry name" value="RNA-binding motif protein 19"/>
    <property type="match status" value="1"/>
</dbReference>
<feature type="compositionally biased region" description="Basic and acidic residues" evidence="6">
    <location>
        <begin position="93"/>
        <end position="107"/>
    </location>
</feature>
<feature type="domain" description="RRM" evidence="7">
    <location>
        <begin position="3"/>
        <end position="80"/>
    </location>
</feature>
<feature type="compositionally biased region" description="Basic and acidic residues" evidence="6">
    <location>
        <begin position="508"/>
        <end position="521"/>
    </location>
</feature>
<dbReference type="GO" id="GO:0003729">
    <property type="term" value="F:mRNA binding"/>
    <property type="evidence" value="ECO:0007669"/>
    <property type="project" value="TreeGrafter"/>
</dbReference>
<dbReference type="OrthoDB" id="439639at2759"/>
<feature type="domain" description="RRM" evidence="7">
    <location>
        <begin position="634"/>
        <end position="712"/>
    </location>
</feature>
<dbReference type="InterPro" id="IPR012677">
    <property type="entry name" value="Nucleotide-bd_a/b_plait_sf"/>
</dbReference>
<organism evidence="8 9">
    <name type="scientific">Brachionus calyciflorus</name>
    <dbReference type="NCBI Taxonomy" id="104777"/>
    <lineage>
        <taxon>Eukaryota</taxon>
        <taxon>Metazoa</taxon>
        <taxon>Spiralia</taxon>
        <taxon>Gnathifera</taxon>
        <taxon>Rotifera</taxon>
        <taxon>Eurotatoria</taxon>
        <taxon>Monogononta</taxon>
        <taxon>Pseudotrocha</taxon>
        <taxon>Ploima</taxon>
        <taxon>Brachionidae</taxon>
        <taxon>Brachionus</taxon>
    </lineage>
</organism>
<name>A0A813T196_9BILA</name>
<reference evidence="8" key="1">
    <citation type="submission" date="2021-02" db="EMBL/GenBank/DDBJ databases">
        <authorList>
            <person name="Nowell W R."/>
        </authorList>
    </citation>
    <scope>NUCLEOTIDE SEQUENCE</scope>
    <source>
        <strain evidence="8">Ploen Becks lab</strain>
    </source>
</reference>
<evidence type="ECO:0000256" key="6">
    <source>
        <dbReference type="SAM" id="MobiDB-lite"/>
    </source>
</evidence>
<dbReference type="SMART" id="SM00360">
    <property type="entry name" value="RRM"/>
    <property type="match status" value="5"/>
</dbReference>
<evidence type="ECO:0000313" key="9">
    <source>
        <dbReference type="Proteomes" id="UP000663879"/>
    </source>
</evidence>
<evidence type="ECO:0000313" key="8">
    <source>
        <dbReference type="EMBL" id="CAF0804860.1"/>
    </source>
</evidence>
<keyword evidence="3 5" id="KW-0694">RNA-binding</keyword>
<dbReference type="CDD" id="cd12318">
    <property type="entry name" value="RRM5_RBM19_like"/>
    <property type="match status" value="1"/>
</dbReference>
<feature type="domain" description="RRM" evidence="7">
    <location>
        <begin position="221"/>
        <end position="299"/>
    </location>
</feature>
<comment type="subcellular location">
    <subcellularLocation>
        <location evidence="1">Nucleus</location>
    </subcellularLocation>
</comment>
<evidence type="ECO:0000256" key="4">
    <source>
        <dbReference type="ARBA" id="ARBA00023242"/>
    </source>
</evidence>